<proteinExistence type="predicted"/>
<dbReference type="Proteomes" id="UP000295163">
    <property type="component" value="Unassembled WGS sequence"/>
</dbReference>
<name>A0A4R5YPD0_KOCRO</name>
<dbReference type="GeneID" id="64345960"/>
<organism evidence="2 3">
    <name type="scientific">Kocuria rosea</name>
    <name type="common">Deinococcus erythromyxa</name>
    <name type="synonym">Micrococcus rubens</name>
    <dbReference type="NCBI Taxonomy" id="1275"/>
    <lineage>
        <taxon>Bacteria</taxon>
        <taxon>Bacillati</taxon>
        <taxon>Actinomycetota</taxon>
        <taxon>Actinomycetes</taxon>
        <taxon>Micrococcales</taxon>
        <taxon>Micrococcaceae</taxon>
        <taxon>Kocuria</taxon>
    </lineage>
</organism>
<evidence type="ECO:0000256" key="1">
    <source>
        <dbReference type="SAM" id="Phobius"/>
    </source>
</evidence>
<gene>
    <name evidence="2" type="ORF">E2R59_00945</name>
</gene>
<keyword evidence="1" id="KW-0812">Transmembrane</keyword>
<dbReference type="AlphaFoldDB" id="A0A4R5YPD0"/>
<comment type="caution">
    <text evidence="2">The sequence shown here is derived from an EMBL/GenBank/DDBJ whole genome shotgun (WGS) entry which is preliminary data.</text>
</comment>
<dbReference type="RefSeq" id="WP_133408892.1">
    <property type="nucleotide sequence ID" value="NZ_SMZT01000001.1"/>
</dbReference>
<keyword evidence="1" id="KW-1133">Transmembrane helix</keyword>
<feature type="transmembrane region" description="Helical" evidence="1">
    <location>
        <begin position="26"/>
        <end position="45"/>
    </location>
</feature>
<accession>A0A4R5YPD0</accession>
<evidence type="ECO:0000313" key="2">
    <source>
        <dbReference type="EMBL" id="TDL46621.1"/>
    </source>
</evidence>
<dbReference type="EMBL" id="SMZT01000001">
    <property type="protein sequence ID" value="TDL46621.1"/>
    <property type="molecule type" value="Genomic_DNA"/>
</dbReference>
<evidence type="ECO:0000313" key="3">
    <source>
        <dbReference type="Proteomes" id="UP000295163"/>
    </source>
</evidence>
<protein>
    <submittedName>
        <fullName evidence="2">Uncharacterized protein</fullName>
    </submittedName>
</protein>
<keyword evidence="1" id="KW-0472">Membrane</keyword>
<sequence>MSPPTMLPTAGHDAPARPVRRASRRWVVPAVFLLGLLGILGGAALGQDEEPGAPLGAVAPVPGGLARVNGVLPEEPAGGATDEDGTHRVRVLLELTALEAGGVDFDAADWEVRRLGGGAARVEHASVQAQPVAQGQVLRTELLFEVPDRALELTLEGPRNARLSLGTDHHRGGGPR</sequence>
<reference evidence="2 3" key="1">
    <citation type="submission" date="2019-03" db="EMBL/GenBank/DDBJ databases">
        <title>Genome Sequencing and Assembly of Various Microbes Isolated from Partially Reclaimed Soil and Acid Mine Drainage (AMD) Site.</title>
        <authorList>
            <person name="Steinbock B."/>
            <person name="Bechtold R."/>
            <person name="Sevigny J.L."/>
            <person name="Thomas D."/>
            <person name="Cuthill L.R."/>
            <person name="Aveiro Johannsen E.J."/>
            <person name="Thomas K."/>
            <person name="Ghosh A."/>
        </authorList>
    </citation>
    <scope>NUCLEOTIDE SEQUENCE [LARGE SCALE GENOMIC DNA]</scope>
    <source>
        <strain evidence="2 3">S-A3</strain>
    </source>
</reference>